<reference evidence="2 3" key="1">
    <citation type="submission" date="2024-02" db="EMBL/GenBank/DDBJ databases">
        <title>A novel Gemmatimonadota bacterium.</title>
        <authorList>
            <person name="Du Z.-J."/>
            <person name="Ye Y.-Q."/>
        </authorList>
    </citation>
    <scope>NUCLEOTIDE SEQUENCE [LARGE SCALE GENOMIC DNA]</scope>
    <source>
        <strain evidence="2 3">DH-20</strain>
    </source>
</reference>
<evidence type="ECO:0000313" key="2">
    <source>
        <dbReference type="EMBL" id="MEK9501731.1"/>
    </source>
</evidence>
<gene>
    <name evidence="2" type="ORF">WI372_12130</name>
</gene>
<feature type="signal peptide" evidence="1">
    <location>
        <begin position="1"/>
        <end position="20"/>
    </location>
</feature>
<dbReference type="RefSeq" id="WP_405287135.1">
    <property type="nucleotide sequence ID" value="NZ_JBBHLI010000007.1"/>
</dbReference>
<sequence length="158" mass="17028">MNGSARLVSTLALAFGLAGCAGTSPPADIDPAPAPAPPDEVPLRWYVDAYGPYDTTRVGPSESGPGSRPLFLVDGVQPDPVEHDVGALMRESVQFLQARKFDPSGRIRDVIIYRHRCDLAQFGPAGEYGAILMFRSDYDGPMPEPAHSRDERTCRGEG</sequence>
<organism evidence="2 3">
    <name type="scientific">Gaopeijia maritima</name>
    <dbReference type="NCBI Taxonomy" id="3119007"/>
    <lineage>
        <taxon>Bacteria</taxon>
        <taxon>Pseudomonadati</taxon>
        <taxon>Gemmatimonadota</taxon>
        <taxon>Longimicrobiia</taxon>
        <taxon>Gaopeijiales</taxon>
        <taxon>Gaopeijiaceae</taxon>
        <taxon>Gaopeijia</taxon>
    </lineage>
</organism>
<evidence type="ECO:0008006" key="4">
    <source>
        <dbReference type="Google" id="ProtNLM"/>
    </source>
</evidence>
<accession>A0ABU9EAG1</accession>
<keyword evidence="1" id="KW-0732">Signal</keyword>
<dbReference type="PROSITE" id="PS51257">
    <property type="entry name" value="PROKAR_LIPOPROTEIN"/>
    <property type="match status" value="1"/>
</dbReference>
<keyword evidence="3" id="KW-1185">Reference proteome</keyword>
<dbReference type="EMBL" id="JBBHLI010000007">
    <property type="protein sequence ID" value="MEK9501731.1"/>
    <property type="molecule type" value="Genomic_DNA"/>
</dbReference>
<protein>
    <recommendedName>
        <fullName evidence="4">Lipoprotein</fullName>
    </recommendedName>
</protein>
<proteinExistence type="predicted"/>
<evidence type="ECO:0000313" key="3">
    <source>
        <dbReference type="Proteomes" id="UP001484239"/>
    </source>
</evidence>
<dbReference type="Proteomes" id="UP001484239">
    <property type="component" value="Unassembled WGS sequence"/>
</dbReference>
<comment type="caution">
    <text evidence="2">The sequence shown here is derived from an EMBL/GenBank/DDBJ whole genome shotgun (WGS) entry which is preliminary data.</text>
</comment>
<name>A0ABU9EAG1_9BACT</name>
<feature type="chain" id="PRO_5046120432" description="Lipoprotein" evidence="1">
    <location>
        <begin position="21"/>
        <end position="158"/>
    </location>
</feature>
<evidence type="ECO:0000256" key="1">
    <source>
        <dbReference type="SAM" id="SignalP"/>
    </source>
</evidence>